<accession>A0A1I7Y429</accession>
<reference evidence="2" key="1">
    <citation type="submission" date="2016-11" db="UniProtKB">
        <authorList>
            <consortium name="WormBaseParasite"/>
        </authorList>
    </citation>
    <scope>IDENTIFICATION</scope>
</reference>
<organism evidence="1 2">
    <name type="scientific">Steinernema glaseri</name>
    <dbReference type="NCBI Taxonomy" id="37863"/>
    <lineage>
        <taxon>Eukaryota</taxon>
        <taxon>Metazoa</taxon>
        <taxon>Ecdysozoa</taxon>
        <taxon>Nematoda</taxon>
        <taxon>Chromadorea</taxon>
        <taxon>Rhabditida</taxon>
        <taxon>Tylenchina</taxon>
        <taxon>Panagrolaimomorpha</taxon>
        <taxon>Strongyloidoidea</taxon>
        <taxon>Steinernematidae</taxon>
        <taxon>Steinernema</taxon>
    </lineage>
</organism>
<dbReference type="WBParaSite" id="L893_g12518.t1">
    <property type="protein sequence ID" value="L893_g12518.t1"/>
    <property type="gene ID" value="L893_g12518"/>
</dbReference>
<protein>
    <submittedName>
        <fullName evidence="2">Uncharacterized protein</fullName>
    </submittedName>
</protein>
<sequence>MDQENDRSIVSIAERVSSGVHLACCSNKNRADLPYKEQVSLAHTFHPASPTFSTSPLKCAWFPHPSLSA</sequence>
<keyword evidence="1" id="KW-1185">Reference proteome</keyword>
<name>A0A1I7Y429_9BILA</name>
<evidence type="ECO:0000313" key="2">
    <source>
        <dbReference type="WBParaSite" id="L893_g12518.t1"/>
    </source>
</evidence>
<dbReference type="Proteomes" id="UP000095287">
    <property type="component" value="Unplaced"/>
</dbReference>
<dbReference type="AlphaFoldDB" id="A0A1I7Y429"/>
<evidence type="ECO:0000313" key="1">
    <source>
        <dbReference type="Proteomes" id="UP000095287"/>
    </source>
</evidence>
<proteinExistence type="predicted"/>